<dbReference type="Proteomes" id="UP000294772">
    <property type="component" value="Unassembled WGS sequence"/>
</dbReference>
<comment type="caution">
    <text evidence="1">The sequence shown here is derived from an EMBL/GenBank/DDBJ whole genome shotgun (WGS) entry which is preliminary data.</text>
</comment>
<sequence length="430" mass="48470">MIDPEVGFTSDVIRDPTRFVGRTDLIRDCIKALNAPLGMIALYGKRGVGKSSLLRQIQQMALGDYTLAKKAGLEREIPARPRKYLTVYYACDSMIRSGESLVARLCNDQDDEDGLLRLVPNDGKEIVEFTRSKEASGGADLKVVNWGVKGIESSKYARVVESDVVQTFRNFTNSIIVHQVKNRMHRDSLLILLDEFDVIPGKDGLGSLIKSLSSQELKFGVCGIGHDLANLVEDHASVERLLEHGAIHVKPMSDYETMEILNTAEKLFAGALVFSERVKYEIAKVSEGYPYFTQLLGRECVAKANQKDTKNVSMDVFSEVLDDIRSGRSFPTLERAYQRAIGNSPDRQILLHLLAEQPEERTLFDDDVGRVFLKKVRKDAEDLDIQYIDQLLPRLLDSAFGPVLTRIPERPGIYEFVNPVFRLYVRLRQL</sequence>
<dbReference type="InterPro" id="IPR027417">
    <property type="entry name" value="P-loop_NTPase"/>
</dbReference>
<gene>
    <name evidence="1" type="ORF">EV676_11359</name>
</gene>
<proteinExistence type="predicted"/>
<reference evidence="1 2" key="1">
    <citation type="submission" date="2019-03" db="EMBL/GenBank/DDBJ databases">
        <title>Genomic Encyclopedia of Type Strains, Phase IV (KMG-IV): sequencing the most valuable type-strain genomes for metagenomic binning, comparative biology and taxonomic classification.</title>
        <authorList>
            <person name="Goeker M."/>
        </authorList>
    </citation>
    <scope>NUCLEOTIDE SEQUENCE [LARGE SCALE GENOMIC DNA]</scope>
    <source>
        <strain evidence="1 2">DSM 15264</strain>
    </source>
</reference>
<dbReference type="RefSeq" id="WP_132766244.1">
    <property type="nucleotide sequence ID" value="NZ_SLXF01000013.1"/>
</dbReference>
<dbReference type="Gene3D" id="3.40.50.300">
    <property type="entry name" value="P-loop containing nucleotide triphosphate hydrolases"/>
    <property type="match status" value="1"/>
</dbReference>
<protein>
    <submittedName>
        <fullName evidence="1">AAA ATPase-like protein</fullName>
    </submittedName>
</protein>
<dbReference type="SUPFAM" id="SSF52540">
    <property type="entry name" value="P-loop containing nucleoside triphosphate hydrolases"/>
    <property type="match status" value="1"/>
</dbReference>
<organism evidence="1 2">
    <name type="scientific">Caldimonas thermodepolymerans</name>
    <dbReference type="NCBI Taxonomy" id="215580"/>
    <lineage>
        <taxon>Bacteria</taxon>
        <taxon>Pseudomonadati</taxon>
        <taxon>Pseudomonadota</taxon>
        <taxon>Betaproteobacteria</taxon>
        <taxon>Burkholderiales</taxon>
        <taxon>Sphaerotilaceae</taxon>
        <taxon>Caldimonas</taxon>
    </lineage>
</organism>
<accession>A0AA46DB71</accession>
<evidence type="ECO:0000313" key="1">
    <source>
        <dbReference type="EMBL" id="TCP03281.1"/>
    </source>
</evidence>
<evidence type="ECO:0000313" key="2">
    <source>
        <dbReference type="Proteomes" id="UP000294772"/>
    </source>
</evidence>
<dbReference type="AlphaFoldDB" id="A0AA46DB71"/>
<name>A0AA46DB71_9BURK</name>
<dbReference type="EMBL" id="SLXF01000013">
    <property type="protein sequence ID" value="TCP03281.1"/>
    <property type="molecule type" value="Genomic_DNA"/>
</dbReference>